<name>A0A0M3IV72_ASCLU</name>
<dbReference type="AlphaFoldDB" id="A0A0M3IV72"/>
<dbReference type="WBParaSite" id="ALUE_0002265001-mRNA-1">
    <property type="protein sequence ID" value="ALUE_0002265001-mRNA-1"/>
    <property type="gene ID" value="ALUE_0002265001"/>
</dbReference>
<protein>
    <submittedName>
        <fullName evidence="2">Secreted protein</fullName>
    </submittedName>
</protein>
<accession>A0A0M3IV72</accession>
<dbReference type="Proteomes" id="UP000036681">
    <property type="component" value="Unplaced"/>
</dbReference>
<reference evidence="2" key="1">
    <citation type="submission" date="2017-02" db="UniProtKB">
        <authorList>
            <consortium name="WormBaseParasite"/>
        </authorList>
    </citation>
    <scope>IDENTIFICATION</scope>
</reference>
<sequence>MRFFEFIFRSVGDSNSKKCFTSCNVSCKIAHKAQHYAALFATNKSQPARTLCSAASLLTQTLVLRFVESLRLTHGSPLLFLLGLTAFSQHSSGKF</sequence>
<keyword evidence="1" id="KW-1185">Reference proteome</keyword>
<proteinExistence type="predicted"/>
<evidence type="ECO:0000313" key="2">
    <source>
        <dbReference type="WBParaSite" id="ALUE_0002265001-mRNA-1"/>
    </source>
</evidence>
<organism evidence="1 2">
    <name type="scientific">Ascaris lumbricoides</name>
    <name type="common">Giant roundworm</name>
    <dbReference type="NCBI Taxonomy" id="6252"/>
    <lineage>
        <taxon>Eukaryota</taxon>
        <taxon>Metazoa</taxon>
        <taxon>Ecdysozoa</taxon>
        <taxon>Nematoda</taxon>
        <taxon>Chromadorea</taxon>
        <taxon>Rhabditida</taxon>
        <taxon>Spirurina</taxon>
        <taxon>Ascaridomorpha</taxon>
        <taxon>Ascaridoidea</taxon>
        <taxon>Ascarididae</taxon>
        <taxon>Ascaris</taxon>
    </lineage>
</organism>
<evidence type="ECO:0000313" key="1">
    <source>
        <dbReference type="Proteomes" id="UP000036681"/>
    </source>
</evidence>